<feature type="domain" description="SPOR" evidence="3">
    <location>
        <begin position="365"/>
        <end position="439"/>
    </location>
</feature>
<evidence type="ECO:0000259" key="3">
    <source>
        <dbReference type="PROSITE" id="PS51724"/>
    </source>
</evidence>
<dbReference type="Gene3D" id="3.30.70.1070">
    <property type="entry name" value="Sporulation related repeat"/>
    <property type="match status" value="1"/>
</dbReference>
<dbReference type="InterPro" id="IPR007730">
    <property type="entry name" value="SPOR-like_dom"/>
</dbReference>
<feature type="region of interest" description="Disordered" evidence="1">
    <location>
        <begin position="155"/>
        <end position="203"/>
    </location>
</feature>
<sequence length="439" mass="44651">MGIRIIPAMLSWLAAAWLLAPPAHAAGAPAEEPPPETAQLLPAAPERVLDVPADEISDSFSPAEAPPPDFTAAQYIDSQGCVFVRVAEGWRARIARDGSAICGYPPTFSARRTGPEDVAALFAEPEEPRAQRIERVLTETILPNLQEGELAPLQAGEAERHEPAPASPPVTHAPAPAAAAPAAAPAAAGQTASPTATAALESPPKAADPLGFAAAVSHASAIAAAQPERQDRLCDLIGAKATPAAGVGGSSALGLCGGAATALPTITTRAMGEPRSAPAHEAEDDAASGRARAFAAASDAADHPDAAEAKTARSRLAGTGGSRKAETAAASRTKATAGKSAKPAKGKTARRGAETAKATAGGPMMIPPGARFVQIGAFRDAGNAARTATRLSGMGLPVVRSQQRDTQLIMVGPLSGREAIVRTIDRVRQAGYRDAYARR</sequence>
<evidence type="ECO:0000313" key="4">
    <source>
        <dbReference type="EMBL" id="KGJ08997.1"/>
    </source>
</evidence>
<evidence type="ECO:0000256" key="1">
    <source>
        <dbReference type="SAM" id="MobiDB-lite"/>
    </source>
</evidence>
<dbReference type="Proteomes" id="UP000029917">
    <property type="component" value="Unassembled WGS sequence"/>
</dbReference>
<feature type="compositionally biased region" description="Basic and acidic residues" evidence="1">
    <location>
        <begin position="300"/>
        <end position="311"/>
    </location>
</feature>
<dbReference type="RefSeq" id="WP_036716769.1">
    <property type="nucleotide sequence ID" value="NZ_JRKS01000005.1"/>
</dbReference>
<reference evidence="4 5" key="2">
    <citation type="submission" date="2014-10" db="EMBL/GenBank/DDBJ databases">
        <title>Paracoccus sanguinis sp. nov., isolated from clinical specimens of New York State patients.</title>
        <authorList>
            <person name="Mingle L.A."/>
            <person name="Cole J.A."/>
            <person name="Lapierre P."/>
            <person name="Musser K.A."/>
        </authorList>
    </citation>
    <scope>NUCLEOTIDE SEQUENCE [LARGE SCALE GENOMIC DNA]</scope>
    <source>
        <strain evidence="4 5">HAMBI 3106</strain>
    </source>
</reference>
<feature type="compositionally biased region" description="Low complexity" evidence="1">
    <location>
        <begin position="288"/>
        <end position="299"/>
    </location>
</feature>
<dbReference type="OrthoDB" id="7843142at2"/>
<accession>A0A099FG20</accession>
<dbReference type="SUPFAM" id="SSF110997">
    <property type="entry name" value="Sporulation related repeat"/>
    <property type="match status" value="1"/>
</dbReference>
<dbReference type="Pfam" id="PF05036">
    <property type="entry name" value="SPOR"/>
    <property type="match status" value="1"/>
</dbReference>
<dbReference type="InterPro" id="IPR036680">
    <property type="entry name" value="SPOR-like_sf"/>
</dbReference>
<dbReference type="PROSITE" id="PS51724">
    <property type="entry name" value="SPOR"/>
    <property type="match status" value="1"/>
</dbReference>
<evidence type="ECO:0000313" key="5">
    <source>
        <dbReference type="Proteomes" id="UP000029917"/>
    </source>
</evidence>
<feature type="chain" id="PRO_5001954600" description="SPOR domain-containing protein" evidence="2">
    <location>
        <begin position="26"/>
        <end position="439"/>
    </location>
</feature>
<dbReference type="STRING" id="690417.IC63_02940"/>
<proteinExistence type="predicted"/>
<organism evidence="4 5">
    <name type="scientific">Paracoccus sphaerophysae</name>
    <dbReference type="NCBI Taxonomy" id="690417"/>
    <lineage>
        <taxon>Bacteria</taxon>
        <taxon>Pseudomonadati</taxon>
        <taxon>Pseudomonadota</taxon>
        <taxon>Alphaproteobacteria</taxon>
        <taxon>Rhodobacterales</taxon>
        <taxon>Paracoccaceae</taxon>
        <taxon>Paracoccus</taxon>
    </lineage>
</organism>
<keyword evidence="5" id="KW-1185">Reference proteome</keyword>
<reference evidence="4 5" key="1">
    <citation type="submission" date="2014-09" db="EMBL/GenBank/DDBJ databases">
        <authorList>
            <person name="McGinnis J.M."/>
            <person name="Wolfgang W.J."/>
        </authorList>
    </citation>
    <scope>NUCLEOTIDE SEQUENCE [LARGE SCALE GENOMIC DNA]</scope>
    <source>
        <strain evidence="4 5">HAMBI 3106</strain>
    </source>
</reference>
<feature type="region of interest" description="Disordered" evidence="1">
    <location>
        <begin position="272"/>
        <end position="363"/>
    </location>
</feature>
<feature type="compositionally biased region" description="Low complexity" evidence="1">
    <location>
        <begin position="169"/>
        <end position="199"/>
    </location>
</feature>
<keyword evidence="2" id="KW-0732">Signal</keyword>
<dbReference type="EMBL" id="JRKS01000005">
    <property type="protein sequence ID" value="KGJ08997.1"/>
    <property type="molecule type" value="Genomic_DNA"/>
</dbReference>
<dbReference type="GO" id="GO:0042834">
    <property type="term" value="F:peptidoglycan binding"/>
    <property type="evidence" value="ECO:0007669"/>
    <property type="project" value="InterPro"/>
</dbReference>
<feature type="signal peptide" evidence="2">
    <location>
        <begin position="1"/>
        <end position="25"/>
    </location>
</feature>
<evidence type="ECO:0000256" key="2">
    <source>
        <dbReference type="SAM" id="SignalP"/>
    </source>
</evidence>
<comment type="caution">
    <text evidence="4">The sequence shown here is derived from an EMBL/GenBank/DDBJ whole genome shotgun (WGS) entry which is preliminary data.</text>
</comment>
<gene>
    <name evidence="4" type="ORF">IC63_02940</name>
</gene>
<dbReference type="AlphaFoldDB" id="A0A099FG20"/>
<protein>
    <recommendedName>
        <fullName evidence="3">SPOR domain-containing protein</fullName>
    </recommendedName>
</protein>
<name>A0A099FG20_9RHOB</name>